<dbReference type="Proteomes" id="UP000254084">
    <property type="component" value="Unassembled WGS sequence"/>
</dbReference>
<dbReference type="RefSeq" id="WP_255311561.1">
    <property type="nucleotide sequence ID" value="NZ_UGUW01000004.1"/>
</dbReference>
<proteinExistence type="predicted"/>
<name>A0A379K6Q1_ECTOL</name>
<dbReference type="AlphaFoldDB" id="A0A379K6Q1"/>
<protein>
    <submittedName>
        <fullName evidence="1">Uncharacterized protein</fullName>
    </submittedName>
</protein>
<organism evidence="1 2">
    <name type="scientific">Ectopseudomonas oleovorans</name>
    <name type="common">Pseudomonas oleovorans</name>
    <dbReference type="NCBI Taxonomy" id="301"/>
    <lineage>
        <taxon>Bacteria</taxon>
        <taxon>Pseudomonadati</taxon>
        <taxon>Pseudomonadota</taxon>
        <taxon>Gammaproteobacteria</taxon>
        <taxon>Pseudomonadales</taxon>
        <taxon>Pseudomonadaceae</taxon>
        <taxon>Ectopseudomonas</taxon>
    </lineage>
</organism>
<gene>
    <name evidence="1" type="ORF">NCTC10860_02092</name>
</gene>
<accession>A0A379K6Q1</accession>
<evidence type="ECO:0000313" key="2">
    <source>
        <dbReference type="Proteomes" id="UP000254084"/>
    </source>
</evidence>
<dbReference type="EMBL" id="UGUW01000004">
    <property type="protein sequence ID" value="SUD59781.1"/>
    <property type="molecule type" value="Genomic_DNA"/>
</dbReference>
<sequence>MTKACWLVILPGRSPFPMVGGVMGRDEALAAARAIWPNAEVR</sequence>
<evidence type="ECO:0000313" key="1">
    <source>
        <dbReference type="EMBL" id="SUD59781.1"/>
    </source>
</evidence>
<reference evidence="1 2" key="1">
    <citation type="submission" date="2018-06" db="EMBL/GenBank/DDBJ databases">
        <authorList>
            <consortium name="Pathogen Informatics"/>
            <person name="Doyle S."/>
        </authorList>
    </citation>
    <scope>NUCLEOTIDE SEQUENCE [LARGE SCALE GENOMIC DNA]</scope>
    <source>
        <strain evidence="1 2">NCTC10860</strain>
    </source>
</reference>